<reference evidence="2" key="1">
    <citation type="journal article" date="2014" name="Front. Microbiol.">
        <title>High frequency of phylogenetically diverse reductive dehalogenase-homologous genes in deep subseafloor sedimentary metagenomes.</title>
        <authorList>
            <person name="Kawai M."/>
            <person name="Futagami T."/>
            <person name="Toyoda A."/>
            <person name="Takaki Y."/>
            <person name="Nishi S."/>
            <person name="Hori S."/>
            <person name="Arai W."/>
            <person name="Tsubouchi T."/>
            <person name="Morono Y."/>
            <person name="Uchiyama I."/>
            <person name="Ito T."/>
            <person name="Fujiyama A."/>
            <person name="Inagaki F."/>
            <person name="Takami H."/>
        </authorList>
    </citation>
    <scope>NUCLEOTIDE SEQUENCE</scope>
    <source>
        <strain evidence="2">Expedition CK06-06</strain>
    </source>
</reference>
<name>X1INM5_9ZZZZ</name>
<dbReference type="AlphaFoldDB" id="X1INM5"/>
<feature type="non-terminal residue" evidence="2">
    <location>
        <position position="1"/>
    </location>
</feature>
<comment type="caution">
    <text evidence="2">The sequence shown here is derived from an EMBL/GenBank/DDBJ whole genome shotgun (WGS) entry which is preliminary data.</text>
</comment>
<accession>X1INM5</accession>
<evidence type="ECO:0000313" key="2">
    <source>
        <dbReference type="EMBL" id="GAH67724.1"/>
    </source>
</evidence>
<gene>
    <name evidence="2" type="ORF">S03H2_54568</name>
</gene>
<feature type="region of interest" description="Disordered" evidence="1">
    <location>
        <begin position="1"/>
        <end position="20"/>
    </location>
</feature>
<protein>
    <submittedName>
        <fullName evidence="2">Uncharacterized protein</fullName>
    </submittedName>
</protein>
<organism evidence="2">
    <name type="scientific">marine sediment metagenome</name>
    <dbReference type="NCBI Taxonomy" id="412755"/>
    <lineage>
        <taxon>unclassified sequences</taxon>
        <taxon>metagenomes</taxon>
        <taxon>ecological metagenomes</taxon>
    </lineage>
</organism>
<sequence>CTSPADPEIEKALNPGNPGIEEGAKTQITFNLDVQMCGGFPAELKDLAWYQIFEIYINDGVDTYSDGLLLHTHEFGRGGGYYYELPERNHSFIPTLDFPGTRTRLASAYERNTEFDFEVWFYLKESNIPSELIHKLHPRILIDLVPVESGFECSPFNLDSGCLNDSYHPDEWRVGERTLPDPTFAYSRLWFRVMIVDN</sequence>
<proteinExistence type="predicted"/>
<evidence type="ECO:0000256" key="1">
    <source>
        <dbReference type="SAM" id="MobiDB-lite"/>
    </source>
</evidence>
<dbReference type="EMBL" id="BARU01034795">
    <property type="protein sequence ID" value="GAH67724.1"/>
    <property type="molecule type" value="Genomic_DNA"/>
</dbReference>